<dbReference type="SUPFAM" id="SSF51161">
    <property type="entry name" value="Trimeric LpxA-like enzymes"/>
    <property type="match status" value="1"/>
</dbReference>
<organism evidence="1">
    <name type="scientific">marine sediment metagenome</name>
    <dbReference type="NCBI Taxonomy" id="412755"/>
    <lineage>
        <taxon>unclassified sequences</taxon>
        <taxon>metagenomes</taxon>
        <taxon>ecological metagenomes</taxon>
    </lineage>
</organism>
<reference evidence="1" key="1">
    <citation type="journal article" date="2014" name="Front. Microbiol.">
        <title>High frequency of phylogenetically diverse reductive dehalogenase-homologous genes in deep subseafloor sedimentary metagenomes.</title>
        <authorList>
            <person name="Kawai M."/>
            <person name="Futagami T."/>
            <person name="Toyoda A."/>
            <person name="Takaki Y."/>
            <person name="Nishi S."/>
            <person name="Hori S."/>
            <person name="Arai W."/>
            <person name="Tsubouchi T."/>
            <person name="Morono Y."/>
            <person name="Uchiyama I."/>
            <person name="Ito T."/>
            <person name="Fujiyama A."/>
            <person name="Inagaki F."/>
            <person name="Takami H."/>
        </authorList>
    </citation>
    <scope>NUCLEOTIDE SEQUENCE</scope>
    <source>
        <strain evidence="1">Expedition CK06-06</strain>
    </source>
</reference>
<accession>X1NAY3</accession>
<evidence type="ECO:0000313" key="1">
    <source>
        <dbReference type="EMBL" id="GAI23955.1"/>
    </source>
</evidence>
<protein>
    <submittedName>
        <fullName evidence="1">Uncharacterized protein</fullName>
    </submittedName>
</protein>
<feature type="non-terminal residue" evidence="1">
    <location>
        <position position="121"/>
    </location>
</feature>
<proteinExistence type="predicted"/>
<name>X1NAY3_9ZZZZ</name>
<dbReference type="Gene3D" id="2.160.10.10">
    <property type="entry name" value="Hexapeptide repeat proteins"/>
    <property type="match status" value="1"/>
</dbReference>
<dbReference type="AlphaFoldDB" id="X1NAY3"/>
<gene>
    <name evidence="1" type="ORF">S06H3_31746</name>
</gene>
<dbReference type="EMBL" id="BARV01018813">
    <property type="protein sequence ID" value="GAI23955.1"/>
    <property type="molecule type" value="Genomic_DNA"/>
</dbReference>
<dbReference type="InterPro" id="IPR011004">
    <property type="entry name" value="Trimer_LpxA-like_sf"/>
</dbReference>
<comment type="caution">
    <text evidence="1">The sequence shown here is derived from an EMBL/GenBank/DDBJ whole genome shotgun (WGS) entry which is preliminary data.</text>
</comment>
<sequence length="121" mass="13687">MILAIRDEWNPFQILVITSVYCKANILYYLFGIDKLSSYLALLDKDCTKMVLKTFGAKIGKDCDIESHILVHNAHPDFRNLKIGNGCHVGKDTFFDLRAPVLVEDLVTISMRTTLITHTSV</sequence>